<dbReference type="PROSITE" id="PS00059">
    <property type="entry name" value="ADH_ZINC"/>
    <property type="match status" value="1"/>
</dbReference>
<dbReference type="GO" id="GO:0008270">
    <property type="term" value="F:zinc ion binding"/>
    <property type="evidence" value="ECO:0007669"/>
    <property type="project" value="InterPro"/>
</dbReference>
<name>A0A081BFK9_9HYPH</name>
<comment type="cofactor">
    <cofactor evidence="1 5">
        <name>Zn(2+)</name>
        <dbReference type="ChEBI" id="CHEBI:29105"/>
    </cofactor>
</comment>
<organism evidence="8 9">
    <name type="scientific">Tepidicaulis marinus</name>
    <dbReference type="NCBI Taxonomy" id="1333998"/>
    <lineage>
        <taxon>Bacteria</taxon>
        <taxon>Pseudomonadati</taxon>
        <taxon>Pseudomonadota</taxon>
        <taxon>Alphaproteobacteria</taxon>
        <taxon>Hyphomicrobiales</taxon>
        <taxon>Parvibaculaceae</taxon>
        <taxon>Tepidicaulis</taxon>
    </lineage>
</organism>
<evidence type="ECO:0000256" key="1">
    <source>
        <dbReference type="ARBA" id="ARBA00001947"/>
    </source>
</evidence>
<evidence type="ECO:0000256" key="5">
    <source>
        <dbReference type="RuleBase" id="RU361277"/>
    </source>
</evidence>
<dbReference type="SUPFAM" id="SSF51735">
    <property type="entry name" value="NAD(P)-binding Rossmann-fold domains"/>
    <property type="match status" value="1"/>
</dbReference>
<dbReference type="RefSeq" id="WP_045449854.1">
    <property type="nucleotide sequence ID" value="NZ_BBIO01000034.1"/>
</dbReference>
<dbReference type="InterPro" id="IPR036291">
    <property type="entry name" value="NAD(P)-bd_dom_sf"/>
</dbReference>
<evidence type="ECO:0000256" key="2">
    <source>
        <dbReference type="ARBA" id="ARBA00022723"/>
    </source>
</evidence>
<gene>
    <name evidence="8" type="ORF">M2A_3326</name>
</gene>
<keyword evidence="9" id="KW-1185">Reference proteome</keyword>
<reference evidence="8 9" key="1">
    <citation type="submission" date="2014-07" db="EMBL/GenBank/DDBJ databases">
        <title>Tepidicaulis marinum gen. nov., sp. nov., a novel marine bacterium denitrifying nitrate to nitrous oxide strictly under microaerobic conditions.</title>
        <authorList>
            <person name="Takeuchi M."/>
            <person name="Yamagishi T."/>
            <person name="Kamagata Y."/>
            <person name="Oshima K."/>
            <person name="Hattori M."/>
            <person name="Katayama T."/>
            <person name="Hanada S."/>
            <person name="Tamaki H."/>
            <person name="Marumo K."/>
            <person name="Maeda H."/>
            <person name="Nedachi M."/>
            <person name="Iwasaki W."/>
            <person name="Suwa Y."/>
            <person name="Sakata S."/>
        </authorList>
    </citation>
    <scope>NUCLEOTIDE SEQUENCE [LARGE SCALE GENOMIC DNA]</scope>
    <source>
        <strain evidence="8 9">MA2</strain>
    </source>
</reference>
<dbReference type="eggNOG" id="COG1063">
    <property type="taxonomic scope" value="Bacteria"/>
</dbReference>
<dbReference type="SUPFAM" id="SSF50129">
    <property type="entry name" value="GroES-like"/>
    <property type="match status" value="1"/>
</dbReference>
<dbReference type="STRING" id="1333998.M2A_3326"/>
<dbReference type="PANTHER" id="PTHR42813:SF7">
    <property type="entry name" value="ALCOHOL DEHYDROGENASE (ZN-DEPENDENT)-RELATED"/>
    <property type="match status" value="1"/>
</dbReference>
<dbReference type="InterPro" id="IPR011032">
    <property type="entry name" value="GroES-like_sf"/>
</dbReference>
<dbReference type="PANTHER" id="PTHR42813">
    <property type="entry name" value="ZINC-TYPE ALCOHOL DEHYDROGENASE-LIKE"/>
    <property type="match status" value="1"/>
</dbReference>
<feature type="domain" description="Alcohol dehydrogenase-like C-terminal" evidence="6">
    <location>
        <begin position="185"/>
        <end position="284"/>
    </location>
</feature>
<keyword evidence="4" id="KW-0560">Oxidoreductase</keyword>
<comment type="caution">
    <text evidence="8">The sequence shown here is derived from an EMBL/GenBank/DDBJ whole genome shotgun (WGS) entry which is preliminary data.</text>
</comment>
<dbReference type="GO" id="GO:0016491">
    <property type="term" value="F:oxidoreductase activity"/>
    <property type="evidence" value="ECO:0007669"/>
    <property type="project" value="UniProtKB-KW"/>
</dbReference>
<evidence type="ECO:0000256" key="4">
    <source>
        <dbReference type="ARBA" id="ARBA00023002"/>
    </source>
</evidence>
<sequence>MRQLVFAGDGKVEWREVPDARLVHDGGAVVRPLALGRCDLDAGFVHGFVPMAPGEAIGHEMIGEIVELGDQVKGFKEGQKVFVTAQIFCGICTKCKRGYTGRCESVPFGASFGMGRAGGFGSSAGDLVYVPYAGAMMVPLPEGANPLALIGVADMALDSWRAVGPHLKARPGAGVLVAGGLASVIGIYAAGIAKAMGAGQVDYWDENPSRGAEAAKYGARVITDPGALAEGYSIVVDASGDAEMLVTAIRHAEPEAIVTSVCMQLSEMTAVPQREMYHKGITYVTGRPNLRPAFEDVLTCCRAHGFRPELVTTEVYDFDAAPEAWMDVSMRSAAHRPSLYDA</sequence>
<dbReference type="InterPro" id="IPR013149">
    <property type="entry name" value="ADH-like_C"/>
</dbReference>
<dbReference type="AlphaFoldDB" id="A0A081BFK9"/>
<keyword evidence="3 5" id="KW-0862">Zinc</keyword>
<protein>
    <submittedName>
        <fullName evidence="8">Alcohol dehydrogenase</fullName>
    </submittedName>
</protein>
<evidence type="ECO:0000259" key="7">
    <source>
        <dbReference type="Pfam" id="PF08240"/>
    </source>
</evidence>
<evidence type="ECO:0000313" key="8">
    <source>
        <dbReference type="EMBL" id="GAK46827.1"/>
    </source>
</evidence>
<comment type="similarity">
    <text evidence="5">Belongs to the zinc-containing alcohol dehydrogenase family.</text>
</comment>
<keyword evidence="2 5" id="KW-0479">Metal-binding</keyword>
<dbReference type="Gene3D" id="3.40.50.720">
    <property type="entry name" value="NAD(P)-binding Rossmann-like Domain"/>
    <property type="match status" value="1"/>
</dbReference>
<feature type="domain" description="Alcohol dehydrogenase-like N-terminal" evidence="7">
    <location>
        <begin position="25"/>
        <end position="134"/>
    </location>
</feature>
<accession>A0A081BFK9</accession>
<dbReference type="InterPro" id="IPR002328">
    <property type="entry name" value="ADH_Zn_CS"/>
</dbReference>
<proteinExistence type="inferred from homology"/>
<dbReference type="EMBL" id="BBIO01000034">
    <property type="protein sequence ID" value="GAK46827.1"/>
    <property type="molecule type" value="Genomic_DNA"/>
</dbReference>
<dbReference type="Pfam" id="PF00107">
    <property type="entry name" value="ADH_zinc_N"/>
    <property type="match status" value="1"/>
</dbReference>
<dbReference type="Gene3D" id="3.90.180.10">
    <property type="entry name" value="Medium-chain alcohol dehydrogenases, catalytic domain"/>
    <property type="match status" value="1"/>
</dbReference>
<dbReference type="Proteomes" id="UP000028702">
    <property type="component" value="Unassembled WGS sequence"/>
</dbReference>
<dbReference type="InterPro" id="IPR013154">
    <property type="entry name" value="ADH-like_N"/>
</dbReference>
<evidence type="ECO:0000256" key="3">
    <source>
        <dbReference type="ARBA" id="ARBA00022833"/>
    </source>
</evidence>
<evidence type="ECO:0000313" key="9">
    <source>
        <dbReference type="Proteomes" id="UP000028702"/>
    </source>
</evidence>
<evidence type="ECO:0000259" key="6">
    <source>
        <dbReference type="Pfam" id="PF00107"/>
    </source>
</evidence>
<dbReference type="Pfam" id="PF08240">
    <property type="entry name" value="ADH_N"/>
    <property type="match status" value="1"/>
</dbReference>